<proteinExistence type="predicted"/>
<accession>A0A316AGE1</accession>
<sequence>CTFAHVFNFLSCNSKLDWGGWLSKIITRFIFLPDTSGNYSKSLDGLLLRVVAKVNAVAVLQFLNFKNNRPINLLKTALFI</sequence>
<gene>
    <name evidence="1" type="ORF">CLV98_112115</name>
</gene>
<name>A0A316AGE1_9BACT</name>
<evidence type="ECO:0008006" key="3">
    <source>
        <dbReference type="Google" id="ProtNLM"/>
    </source>
</evidence>
<protein>
    <recommendedName>
        <fullName evidence="3">DDE family transposase</fullName>
    </recommendedName>
</protein>
<feature type="non-terminal residue" evidence="1">
    <location>
        <position position="1"/>
    </location>
</feature>
<comment type="caution">
    <text evidence="1">The sequence shown here is derived from an EMBL/GenBank/DDBJ whole genome shotgun (WGS) entry which is preliminary data.</text>
</comment>
<keyword evidence="2" id="KW-1185">Reference proteome</keyword>
<dbReference type="AlphaFoldDB" id="A0A316AGE1"/>
<organism evidence="1 2">
    <name type="scientific">Dyadobacter jejuensis</name>
    <dbReference type="NCBI Taxonomy" id="1082580"/>
    <lineage>
        <taxon>Bacteria</taxon>
        <taxon>Pseudomonadati</taxon>
        <taxon>Bacteroidota</taxon>
        <taxon>Cytophagia</taxon>
        <taxon>Cytophagales</taxon>
        <taxon>Spirosomataceae</taxon>
        <taxon>Dyadobacter</taxon>
    </lineage>
</organism>
<dbReference type="EMBL" id="QGDT01000012">
    <property type="protein sequence ID" value="PWJ56020.1"/>
    <property type="molecule type" value="Genomic_DNA"/>
</dbReference>
<evidence type="ECO:0000313" key="1">
    <source>
        <dbReference type="EMBL" id="PWJ56020.1"/>
    </source>
</evidence>
<evidence type="ECO:0000313" key="2">
    <source>
        <dbReference type="Proteomes" id="UP000245880"/>
    </source>
</evidence>
<reference evidence="1 2" key="1">
    <citation type="submission" date="2018-03" db="EMBL/GenBank/DDBJ databases">
        <title>Genomic Encyclopedia of Archaeal and Bacterial Type Strains, Phase II (KMG-II): from individual species to whole genera.</title>
        <authorList>
            <person name="Goeker M."/>
        </authorList>
    </citation>
    <scope>NUCLEOTIDE SEQUENCE [LARGE SCALE GENOMIC DNA]</scope>
    <source>
        <strain evidence="1 2">DSM 100346</strain>
    </source>
</reference>
<dbReference type="Proteomes" id="UP000245880">
    <property type="component" value="Unassembled WGS sequence"/>
</dbReference>